<dbReference type="GO" id="GO:0033627">
    <property type="term" value="P:cell adhesion mediated by integrin"/>
    <property type="evidence" value="ECO:0007669"/>
    <property type="project" value="TreeGrafter"/>
</dbReference>
<evidence type="ECO:0000256" key="8">
    <source>
        <dbReference type="ARBA" id="ARBA00023037"/>
    </source>
</evidence>
<keyword evidence="9" id="KW-0472">Membrane</keyword>
<evidence type="ECO:0000256" key="10">
    <source>
        <dbReference type="ARBA" id="ARBA00023170"/>
    </source>
</evidence>
<feature type="domain" description="Integrin alpha third immunoglobulin-like" evidence="17">
    <location>
        <begin position="770"/>
        <end position="903"/>
    </location>
</feature>
<comment type="subcellular location">
    <subcellularLocation>
        <location evidence="1 13">Membrane</location>
        <topology evidence="1 13">Single-pass type I membrane protein</topology>
    </subcellularLocation>
</comment>
<dbReference type="GO" id="GO:0007160">
    <property type="term" value="P:cell-matrix adhesion"/>
    <property type="evidence" value="ECO:0007669"/>
    <property type="project" value="TreeGrafter"/>
</dbReference>
<dbReference type="EMBL" id="VSWD01000005">
    <property type="protein sequence ID" value="KAK3102048.1"/>
    <property type="molecule type" value="Genomic_DNA"/>
</dbReference>
<dbReference type="PANTHER" id="PTHR23220:SF122">
    <property type="entry name" value="INTEGRIN ALPHA-PS1"/>
    <property type="match status" value="1"/>
</dbReference>
<dbReference type="GO" id="GO:0005178">
    <property type="term" value="F:integrin binding"/>
    <property type="evidence" value="ECO:0007669"/>
    <property type="project" value="TreeGrafter"/>
</dbReference>
<keyword evidence="6 13" id="KW-0130">Cell adhesion</keyword>
<keyword evidence="19" id="KW-1185">Reference proteome</keyword>
<dbReference type="InterPro" id="IPR013517">
    <property type="entry name" value="FG-GAP"/>
</dbReference>
<dbReference type="AlphaFoldDB" id="A0AA89C706"/>
<feature type="repeat" description="FG-GAP" evidence="12">
    <location>
        <begin position="382"/>
        <end position="444"/>
    </location>
</feature>
<dbReference type="Pfam" id="PF20805">
    <property type="entry name" value="Integrin_A_Ig_2"/>
    <property type="match status" value="1"/>
</dbReference>
<dbReference type="Gene3D" id="2.60.40.1510">
    <property type="entry name" value="ntegrin, alpha v. Chain A, domain 3"/>
    <property type="match status" value="1"/>
</dbReference>
<dbReference type="SMART" id="SM00191">
    <property type="entry name" value="Int_alpha"/>
    <property type="match status" value="4"/>
</dbReference>
<dbReference type="InterPro" id="IPR013649">
    <property type="entry name" value="Integrin_alpha_Ig-like_1"/>
</dbReference>
<evidence type="ECO:0000313" key="19">
    <source>
        <dbReference type="Proteomes" id="UP001186944"/>
    </source>
</evidence>
<accession>A0AA89C706</accession>
<evidence type="ECO:0000259" key="15">
    <source>
        <dbReference type="Pfam" id="PF08441"/>
    </source>
</evidence>
<dbReference type="Gene3D" id="2.130.10.130">
    <property type="entry name" value="Integrin alpha, N-terminal"/>
    <property type="match status" value="1"/>
</dbReference>
<feature type="repeat" description="FG-GAP" evidence="12">
    <location>
        <begin position="119"/>
        <end position="171"/>
    </location>
</feature>
<evidence type="ECO:0000256" key="7">
    <source>
        <dbReference type="ARBA" id="ARBA00022989"/>
    </source>
</evidence>
<dbReference type="PANTHER" id="PTHR23220">
    <property type="entry name" value="INTEGRIN ALPHA"/>
    <property type="match status" value="1"/>
</dbReference>
<dbReference type="GO" id="GO:0098609">
    <property type="term" value="P:cell-cell adhesion"/>
    <property type="evidence" value="ECO:0007669"/>
    <property type="project" value="TreeGrafter"/>
</dbReference>
<feature type="repeat" description="FG-GAP" evidence="12">
    <location>
        <begin position="328"/>
        <end position="375"/>
    </location>
</feature>
<organism evidence="18 19">
    <name type="scientific">Pinctada imbricata</name>
    <name type="common">Atlantic pearl-oyster</name>
    <name type="synonym">Pinctada martensii</name>
    <dbReference type="NCBI Taxonomy" id="66713"/>
    <lineage>
        <taxon>Eukaryota</taxon>
        <taxon>Metazoa</taxon>
        <taxon>Spiralia</taxon>
        <taxon>Lophotrochozoa</taxon>
        <taxon>Mollusca</taxon>
        <taxon>Bivalvia</taxon>
        <taxon>Autobranchia</taxon>
        <taxon>Pteriomorphia</taxon>
        <taxon>Pterioida</taxon>
        <taxon>Pterioidea</taxon>
        <taxon>Pteriidae</taxon>
        <taxon>Pinctada</taxon>
    </lineage>
</organism>
<dbReference type="InterPro" id="IPR000413">
    <property type="entry name" value="Integrin_alpha"/>
</dbReference>
<feature type="domain" description="Integrin alpha second immunoglobulin-like" evidence="16">
    <location>
        <begin position="613"/>
        <end position="755"/>
    </location>
</feature>
<dbReference type="GO" id="GO:0008305">
    <property type="term" value="C:integrin complex"/>
    <property type="evidence" value="ECO:0007669"/>
    <property type="project" value="InterPro"/>
</dbReference>
<dbReference type="InterPro" id="IPR013519">
    <property type="entry name" value="Int_alpha_beta-p"/>
</dbReference>
<dbReference type="Pfam" id="PF01839">
    <property type="entry name" value="FG-GAP"/>
    <property type="match status" value="2"/>
</dbReference>
<protein>
    <recommendedName>
        <fullName evidence="20">Integrin alpha-2 domain-containing protein</fullName>
    </recommendedName>
</protein>
<evidence type="ECO:0000256" key="2">
    <source>
        <dbReference type="ARBA" id="ARBA00008054"/>
    </source>
</evidence>
<dbReference type="PROSITE" id="PS51470">
    <property type="entry name" value="FG_GAP"/>
    <property type="match status" value="5"/>
</dbReference>
<evidence type="ECO:0000256" key="3">
    <source>
        <dbReference type="ARBA" id="ARBA00022692"/>
    </source>
</evidence>
<dbReference type="Pfam" id="PF20806">
    <property type="entry name" value="Integrin_A_Ig_3"/>
    <property type="match status" value="1"/>
</dbReference>
<dbReference type="GO" id="GO:0007229">
    <property type="term" value="P:integrin-mediated signaling pathway"/>
    <property type="evidence" value="ECO:0007669"/>
    <property type="project" value="UniProtKB-KW"/>
</dbReference>
<keyword evidence="3" id="KW-0812">Transmembrane</keyword>
<keyword evidence="11" id="KW-0325">Glycoprotein</keyword>
<evidence type="ECO:0000256" key="5">
    <source>
        <dbReference type="ARBA" id="ARBA00022737"/>
    </source>
</evidence>
<keyword evidence="4" id="KW-0732">Signal</keyword>
<dbReference type="Gene3D" id="2.60.40.1460">
    <property type="entry name" value="Integrin domains. Chain A, domain 2"/>
    <property type="match status" value="1"/>
</dbReference>
<evidence type="ECO:0000256" key="13">
    <source>
        <dbReference type="RuleBase" id="RU003762"/>
    </source>
</evidence>
<dbReference type="Gene3D" id="2.60.40.1530">
    <property type="entry name" value="ntegrin, alpha v. Chain A, domain 4"/>
    <property type="match status" value="1"/>
</dbReference>
<evidence type="ECO:0000259" key="17">
    <source>
        <dbReference type="Pfam" id="PF20806"/>
    </source>
</evidence>
<gene>
    <name evidence="18" type="ORF">FSP39_008384</name>
</gene>
<feature type="compositionally biased region" description="Polar residues" evidence="14">
    <location>
        <begin position="897"/>
        <end position="913"/>
    </location>
</feature>
<evidence type="ECO:0000313" key="18">
    <source>
        <dbReference type="EMBL" id="KAK3102048.1"/>
    </source>
</evidence>
<comment type="similarity">
    <text evidence="2 13">Belongs to the integrin alpha chain family.</text>
</comment>
<dbReference type="GO" id="GO:0009897">
    <property type="term" value="C:external side of plasma membrane"/>
    <property type="evidence" value="ECO:0007669"/>
    <property type="project" value="TreeGrafter"/>
</dbReference>
<dbReference type="Proteomes" id="UP001186944">
    <property type="component" value="Unassembled WGS sequence"/>
</dbReference>
<evidence type="ECO:0000256" key="4">
    <source>
        <dbReference type="ARBA" id="ARBA00022729"/>
    </source>
</evidence>
<feature type="domain" description="Integrin alpha first immunoglubulin-like" evidence="15">
    <location>
        <begin position="429"/>
        <end position="591"/>
    </location>
</feature>
<dbReference type="Pfam" id="PF08441">
    <property type="entry name" value="Integrin_A_Ig_1"/>
    <property type="match status" value="1"/>
</dbReference>
<dbReference type="PRINTS" id="PR01185">
    <property type="entry name" value="INTEGRINA"/>
</dbReference>
<dbReference type="InterPro" id="IPR048285">
    <property type="entry name" value="Integrin_alpha_Ig-like_2"/>
</dbReference>
<keyword evidence="8 13" id="KW-0401">Integrin</keyword>
<evidence type="ECO:0000256" key="14">
    <source>
        <dbReference type="SAM" id="MobiDB-lite"/>
    </source>
</evidence>
<name>A0AA89C706_PINIB</name>
<evidence type="ECO:0000256" key="6">
    <source>
        <dbReference type="ARBA" id="ARBA00022889"/>
    </source>
</evidence>
<keyword evidence="7" id="KW-1133">Transmembrane helix</keyword>
<evidence type="ECO:0000256" key="1">
    <source>
        <dbReference type="ARBA" id="ARBA00004479"/>
    </source>
</evidence>
<dbReference type="SUPFAM" id="SSF69179">
    <property type="entry name" value="Integrin domains"/>
    <property type="match status" value="3"/>
</dbReference>
<sequence length="958" mass="107197">MREKMTICDTYSHVVWLGLLVGAPRYENQALLTKTGGLYRCDAQTATGDCQFLSTLETNLRKEGNGSDGQWLGSTVTSKGRGGLAMVCAFRYHVNYNPLGRCVLLDEALNFKSEIRQCQDDGRENEGTAYCQAGASAQVLPDDELFLGAPGAHDWTGRVSKIYQGRQFGKDKSWKHSSSEFPVPQDSGLKIPPIDKNSYMGFSVVAGKFKGYNYDRMYVGGAPRSNSTGQVVLFFNSLSGLDYFENQVIDGEQPFSAFGYDITAVDFDNDGFDELVVGSPMYVETKERYVGGAVYVYNSDTQLNAFSNYVKLVQPMSEKECMKVKCLDARFGHTVSPAGDVNLDGYHDLVIGAPYDNKGRGAIYIYHGSKMGIIEKYSQKITPSELPPSLSSVTTFGHALTGGLDMDNNGYPDIAVGAYGNDTAILLRTRPILHLTSQITVNPPKFNINKVPGCQFDDPRLVLEPKHCVQLLICLNFSAKPYESFTTNQTIKVKVIAEKDEVNKRVYFKGPLGMNDKQEMVEFDADLLPRSSPRCFNQTVYMEDLVKDQLTPISFHVNYSLAMDSFPDNVRKKRQSSTLPDINKYPVLMTDGSVGGNEVTSTVMVQVDFVKKCGKDEICQSRLSFDMMPKLELNKDNGEYMLSYGVDKEFELEVVLRNNKEPAYEPTLYVMGGADLKFLRSEYLVPEINLVPCEGQDRIVKCEFRNPFGDPEKVDNDKIRIKLRFGTSELDPSIPRFNITAIFNTTSEEETPEDDEQHFFINVVTRADIQVIGVSTPSGDVIYQGRIRGESAIEKEDQIGPAINHTYTIFNQGKGTIGSADLLISWPYEKVSQQYERGKWILYLLQVAVTEPRNEKKASCEHNPDILNPLGYKTSAVIDKGPEYTIVSRRRREVDTEGSTTKGPGATPTNLQKSPERENKGNIVELCNFFKRLKPDGGYEPTYSGDLKKTKDMDYYDY</sequence>
<evidence type="ECO:0000259" key="16">
    <source>
        <dbReference type="Pfam" id="PF20805"/>
    </source>
</evidence>
<evidence type="ECO:0008006" key="20">
    <source>
        <dbReference type="Google" id="ProtNLM"/>
    </source>
</evidence>
<proteinExistence type="inferred from homology"/>
<keyword evidence="10 13" id="KW-0675">Receptor</keyword>
<feature type="region of interest" description="Disordered" evidence="14">
    <location>
        <begin position="888"/>
        <end position="918"/>
    </location>
</feature>
<dbReference type="SUPFAM" id="SSF69318">
    <property type="entry name" value="Integrin alpha N-terminal domain"/>
    <property type="match status" value="1"/>
</dbReference>
<feature type="repeat" description="FG-GAP" evidence="12">
    <location>
        <begin position="186"/>
        <end position="243"/>
    </location>
</feature>
<reference evidence="18" key="1">
    <citation type="submission" date="2019-08" db="EMBL/GenBank/DDBJ databases">
        <title>The improved chromosome-level genome for the pearl oyster Pinctada fucata martensii using PacBio sequencing and Hi-C.</title>
        <authorList>
            <person name="Zheng Z."/>
        </authorList>
    </citation>
    <scope>NUCLEOTIDE SEQUENCE</scope>
    <source>
        <strain evidence="18">ZZ-2019</strain>
        <tissue evidence="18">Adductor muscle</tissue>
    </source>
</reference>
<feature type="repeat" description="FG-GAP" evidence="12">
    <location>
        <begin position="245"/>
        <end position="306"/>
    </location>
</feature>
<evidence type="ECO:0000256" key="11">
    <source>
        <dbReference type="ARBA" id="ARBA00023180"/>
    </source>
</evidence>
<keyword evidence="5" id="KW-0677">Repeat</keyword>
<dbReference type="InterPro" id="IPR028994">
    <property type="entry name" value="Integrin_alpha_N"/>
</dbReference>
<comment type="caution">
    <text evidence="18">The sequence shown here is derived from an EMBL/GenBank/DDBJ whole genome shotgun (WGS) entry which is preliminary data.</text>
</comment>
<evidence type="ECO:0000256" key="12">
    <source>
        <dbReference type="PROSITE-ProRule" id="PRU00803"/>
    </source>
</evidence>
<dbReference type="InterPro" id="IPR032695">
    <property type="entry name" value="Integrin_dom_sf"/>
</dbReference>
<evidence type="ECO:0000256" key="9">
    <source>
        <dbReference type="ARBA" id="ARBA00023136"/>
    </source>
</evidence>
<dbReference type="InterPro" id="IPR048286">
    <property type="entry name" value="Integrin_alpha_Ig-like_3"/>
</dbReference>